<evidence type="ECO:0000313" key="3">
    <source>
        <dbReference type="Proteomes" id="UP001243330"/>
    </source>
</evidence>
<reference evidence="2" key="1">
    <citation type="submission" date="2023-01" db="EMBL/GenBank/DDBJ databases">
        <title>Colletotrichum chrysophilum M932 genome sequence.</title>
        <authorList>
            <person name="Baroncelli R."/>
        </authorList>
    </citation>
    <scope>NUCLEOTIDE SEQUENCE</scope>
    <source>
        <strain evidence="2">M932</strain>
    </source>
</reference>
<feature type="compositionally biased region" description="Polar residues" evidence="1">
    <location>
        <begin position="102"/>
        <end position="111"/>
    </location>
</feature>
<dbReference type="EMBL" id="JAQOWY010000045">
    <property type="protein sequence ID" value="KAK1853978.1"/>
    <property type="molecule type" value="Genomic_DNA"/>
</dbReference>
<evidence type="ECO:0000313" key="2">
    <source>
        <dbReference type="EMBL" id="KAK1853978.1"/>
    </source>
</evidence>
<accession>A0AAD9ATY8</accession>
<protein>
    <submittedName>
        <fullName evidence="2">Uncharacterized protein</fullName>
    </submittedName>
</protein>
<dbReference type="AlphaFoldDB" id="A0AAD9ATY8"/>
<comment type="caution">
    <text evidence="2">The sequence shown here is derived from an EMBL/GenBank/DDBJ whole genome shotgun (WGS) entry which is preliminary data.</text>
</comment>
<feature type="compositionally biased region" description="Low complexity" evidence="1">
    <location>
        <begin position="1"/>
        <end position="25"/>
    </location>
</feature>
<gene>
    <name evidence="2" type="ORF">CCHR01_03396</name>
</gene>
<name>A0AAD9ATY8_9PEZI</name>
<sequence>MTSPTAAVPASDPASAAADASQPLSEPAPPPPAELGLTIDQLFCLKAPRSTAKRTTSAPDQIRIPPLASAAAAGPWPKEETPPGLPERLGTAASAECGGGTKSTTSKVFDT</sequence>
<feature type="region of interest" description="Disordered" evidence="1">
    <location>
        <begin position="1"/>
        <end position="37"/>
    </location>
</feature>
<proteinExistence type="predicted"/>
<evidence type="ECO:0000256" key="1">
    <source>
        <dbReference type="SAM" id="MobiDB-lite"/>
    </source>
</evidence>
<feature type="region of interest" description="Disordered" evidence="1">
    <location>
        <begin position="50"/>
        <end position="111"/>
    </location>
</feature>
<organism evidence="2 3">
    <name type="scientific">Colletotrichum chrysophilum</name>
    <dbReference type="NCBI Taxonomy" id="1836956"/>
    <lineage>
        <taxon>Eukaryota</taxon>
        <taxon>Fungi</taxon>
        <taxon>Dikarya</taxon>
        <taxon>Ascomycota</taxon>
        <taxon>Pezizomycotina</taxon>
        <taxon>Sordariomycetes</taxon>
        <taxon>Hypocreomycetidae</taxon>
        <taxon>Glomerellales</taxon>
        <taxon>Glomerellaceae</taxon>
        <taxon>Colletotrichum</taxon>
        <taxon>Colletotrichum gloeosporioides species complex</taxon>
    </lineage>
</organism>
<dbReference type="Proteomes" id="UP001243330">
    <property type="component" value="Unassembled WGS sequence"/>
</dbReference>
<keyword evidence="3" id="KW-1185">Reference proteome</keyword>